<dbReference type="Proteomes" id="UP001164539">
    <property type="component" value="Chromosome 7"/>
</dbReference>
<comment type="caution">
    <text evidence="1">The sequence shown here is derived from an EMBL/GenBank/DDBJ whole genome shotgun (WGS) entry which is preliminary data.</text>
</comment>
<name>A0ACC1XUQ1_MELAZ</name>
<protein>
    <submittedName>
        <fullName evidence="1">Uncharacterized protein</fullName>
    </submittedName>
</protein>
<gene>
    <name evidence="1" type="ORF">OWV82_013276</name>
</gene>
<proteinExistence type="predicted"/>
<reference evidence="1 2" key="1">
    <citation type="journal article" date="2023" name="Science">
        <title>Complex scaffold remodeling in plant triterpene biosynthesis.</title>
        <authorList>
            <person name="De La Pena R."/>
            <person name="Hodgson H."/>
            <person name="Liu J.C."/>
            <person name="Stephenson M.J."/>
            <person name="Martin A.C."/>
            <person name="Owen C."/>
            <person name="Harkess A."/>
            <person name="Leebens-Mack J."/>
            <person name="Jimenez L.E."/>
            <person name="Osbourn A."/>
            <person name="Sattely E.S."/>
        </authorList>
    </citation>
    <scope>NUCLEOTIDE SEQUENCE [LARGE SCALE GENOMIC DNA]</scope>
    <source>
        <strain evidence="2">cv. JPN11</strain>
        <tissue evidence="1">Leaf</tissue>
    </source>
</reference>
<keyword evidence="2" id="KW-1185">Reference proteome</keyword>
<sequence length="111" mass="12528">MTTPPDDIRSSGTRVPDQIPFRFSILILVGLKSFSDQDDNTSSGLQVLRYSGTRLDPLQVMMTTPLCDIKSSGTRVFKNLKHLFFTEYHKDKVPYPKKLCTSSFPSGKKLI</sequence>
<dbReference type="EMBL" id="CM051400">
    <property type="protein sequence ID" value="KAJ4714853.1"/>
    <property type="molecule type" value="Genomic_DNA"/>
</dbReference>
<accession>A0ACC1XUQ1</accession>
<evidence type="ECO:0000313" key="2">
    <source>
        <dbReference type="Proteomes" id="UP001164539"/>
    </source>
</evidence>
<organism evidence="1 2">
    <name type="scientific">Melia azedarach</name>
    <name type="common">Chinaberry tree</name>
    <dbReference type="NCBI Taxonomy" id="155640"/>
    <lineage>
        <taxon>Eukaryota</taxon>
        <taxon>Viridiplantae</taxon>
        <taxon>Streptophyta</taxon>
        <taxon>Embryophyta</taxon>
        <taxon>Tracheophyta</taxon>
        <taxon>Spermatophyta</taxon>
        <taxon>Magnoliopsida</taxon>
        <taxon>eudicotyledons</taxon>
        <taxon>Gunneridae</taxon>
        <taxon>Pentapetalae</taxon>
        <taxon>rosids</taxon>
        <taxon>malvids</taxon>
        <taxon>Sapindales</taxon>
        <taxon>Meliaceae</taxon>
        <taxon>Melia</taxon>
    </lineage>
</organism>
<evidence type="ECO:0000313" key="1">
    <source>
        <dbReference type="EMBL" id="KAJ4714853.1"/>
    </source>
</evidence>